<name>A0A0C9ZIH6_9AGAM</name>
<evidence type="ECO:0000313" key="3">
    <source>
        <dbReference type="Proteomes" id="UP000054018"/>
    </source>
</evidence>
<protein>
    <submittedName>
        <fullName evidence="2">Uncharacterized protein</fullName>
    </submittedName>
</protein>
<gene>
    <name evidence="2" type="ORF">PISMIDRAFT_324373</name>
</gene>
<reference evidence="3" key="2">
    <citation type="submission" date="2015-01" db="EMBL/GenBank/DDBJ databases">
        <title>Evolutionary Origins and Diversification of the Mycorrhizal Mutualists.</title>
        <authorList>
            <consortium name="DOE Joint Genome Institute"/>
            <consortium name="Mycorrhizal Genomics Consortium"/>
            <person name="Kohler A."/>
            <person name="Kuo A."/>
            <person name="Nagy L.G."/>
            <person name="Floudas D."/>
            <person name="Copeland A."/>
            <person name="Barry K.W."/>
            <person name="Cichocki N."/>
            <person name="Veneault-Fourrey C."/>
            <person name="LaButti K."/>
            <person name="Lindquist E.A."/>
            <person name="Lipzen A."/>
            <person name="Lundell T."/>
            <person name="Morin E."/>
            <person name="Murat C."/>
            <person name="Riley R."/>
            <person name="Ohm R."/>
            <person name="Sun H."/>
            <person name="Tunlid A."/>
            <person name="Henrissat B."/>
            <person name="Grigoriev I.V."/>
            <person name="Hibbett D.S."/>
            <person name="Martin F."/>
        </authorList>
    </citation>
    <scope>NUCLEOTIDE SEQUENCE [LARGE SCALE GENOMIC DNA]</scope>
    <source>
        <strain evidence="3">441</strain>
    </source>
</reference>
<keyword evidence="3" id="KW-1185">Reference proteome</keyword>
<evidence type="ECO:0000256" key="1">
    <source>
        <dbReference type="SAM" id="MobiDB-lite"/>
    </source>
</evidence>
<dbReference type="Proteomes" id="UP000054018">
    <property type="component" value="Unassembled WGS sequence"/>
</dbReference>
<evidence type="ECO:0000313" key="2">
    <source>
        <dbReference type="EMBL" id="KIK25799.1"/>
    </source>
</evidence>
<organism evidence="2 3">
    <name type="scientific">Pisolithus microcarpus 441</name>
    <dbReference type="NCBI Taxonomy" id="765257"/>
    <lineage>
        <taxon>Eukaryota</taxon>
        <taxon>Fungi</taxon>
        <taxon>Dikarya</taxon>
        <taxon>Basidiomycota</taxon>
        <taxon>Agaricomycotina</taxon>
        <taxon>Agaricomycetes</taxon>
        <taxon>Agaricomycetidae</taxon>
        <taxon>Boletales</taxon>
        <taxon>Sclerodermatineae</taxon>
        <taxon>Pisolithaceae</taxon>
        <taxon>Pisolithus</taxon>
    </lineage>
</organism>
<reference evidence="2 3" key="1">
    <citation type="submission" date="2014-04" db="EMBL/GenBank/DDBJ databases">
        <authorList>
            <consortium name="DOE Joint Genome Institute"/>
            <person name="Kuo A."/>
            <person name="Kohler A."/>
            <person name="Costa M.D."/>
            <person name="Nagy L.G."/>
            <person name="Floudas D."/>
            <person name="Copeland A."/>
            <person name="Barry K.W."/>
            <person name="Cichocki N."/>
            <person name="Veneault-Fourrey C."/>
            <person name="LaButti K."/>
            <person name="Lindquist E.A."/>
            <person name="Lipzen A."/>
            <person name="Lundell T."/>
            <person name="Morin E."/>
            <person name="Murat C."/>
            <person name="Sun H."/>
            <person name="Tunlid A."/>
            <person name="Henrissat B."/>
            <person name="Grigoriev I.V."/>
            <person name="Hibbett D.S."/>
            <person name="Martin F."/>
            <person name="Nordberg H.P."/>
            <person name="Cantor M.N."/>
            <person name="Hua S.X."/>
        </authorList>
    </citation>
    <scope>NUCLEOTIDE SEQUENCE [LARGE SCALE GENOMIC DNA]</scope>
    <source>
        <strain evidence="2 3">441</strain>
    </source>
</reference>
<dbReference type="AlphaFoldDB" id="A0A0C9ZIH6"/>
<dbReference type="EMBL" id="KN833705">
    <property type="protein sequence ID" value="KIK25799.1"/>
    <property type="molecule type" value="Genomic_DNA"/>
</dbReference>
<proteinExistence type="predicted"/>
<accession>A0A0C9ZIH6</accession>
<feature type="compositionally biased region" description="Low complexity" evidence="1">
    <location>
        <begin position="13"/>
        <end position="22"/>
    </location>
</feature>
<sequence>MSLPTEYLSSIEVPSSSSVLLPTTPPSPKAPSTDFHAPPPQMKGQHVTVSNDFPRDNSCGYQKHSLTFSLPSDEPSRPSKKAKKILTTVRTTLH</sequence>
<feature type="region of interest" description="Disordered" evidence="1">
    <location>
        <begin position="1"/>
        <end position="94"/>
    </location>
</feature>
<dbReference type="HOGENOM" id="CLU_2387019_0_0_1"/>
<dbReference type="OrthoDB" id="2692185at2759"/>